<keyword evidence="5" id="KW-0342">GTP-binding</keyword>
<evidence type="ECO:0000256" key="1">
    <source>
        <dbReference type="ARBA" id="ARBA00004496"/>
    </source>
</evidence>
<dbReference type="InterPro" id="IPR006762">
    <property type="entry name" value="Gtr1_RagA"/>
</dbReference>
<dbReference type="GO" id="GO:0005634">
    <property type="term" value="C:nucleus"/>
    <property type="evidence" value="ECO:0007669"/>
    <property type="project" value="TreeGrafter"/>
</dbReference>
<evidence type="ECO:0000313" key="6">
    <source>
        <dbReference type="EMBL" id="OMJ69658.1"/>
    </source>
</evidence>
<gene>
    <name evidence="6" type="ORF">SteCoe_32554</name>
</gene>
<evidence type="ECO:0000256" key="3">
    <source>
        <dbReference type="ARBA" id="ARBA00022490"/>
    </source>
</evidence>
<comment type="similarity">
    <text evidence="2">Belongs to the GTR/RAG GTP-binding protein family.</text>
</comment>
<dbReference type="PANTHER" id="PTHR11259:SF1">
    <property type="entry name" value="RAS-RELATED GTP-BINDING PROTEIN"/>
    <property type="match status" value="1"/>
</dbReference>
<evidence type="ECO:0000313" key="7">
    <source>
        <dbReference type="Proteomes" id="UP000187209"/>
    </source>
</evidence>
<dbReference type="GO" id="GO:1904263">
    <property type="term" value="P:positive regulation of TORC1 signaling"/>
    <property type="evidence" value="ECO:0007669"/>
    <property type="project" value="TreeGrafter"/>
</dbReference>
<dbReference type="GO" id="GO:0009267">
    <property type="term" value="P:cellular response to starvation"/>
    <property type="evidence" value="ECO:0007669"/>
    <property type="project" value="TreeGrafter"/>
</dbReference>
<keyword evidence="4" id="KW-0547">Nucleotide-binding</keyword>
<dbReference type="OrthoDB" id="10020193at2759"/>
<dbReference type="Gene3D" id="3.30.450.190">
    <property type="match status" value="1"/>
</dbReference>
<dbReference type="EMBL" id="MPUH01001172">
    <property type="protein sequence ID" value="OMJ69658.1"/>
    <property type="molecule type" value="Genomic_DNA"/>
</dbReference>
<dbReference type="FunFam" id="3.30.450.190:FF:000002">
    <property type="entry name" value="Ras-related GTP-binding protein A"/>
    <property type="match status" value="1"/>
</dbReference>
<dbReference type="Gene3D" id="3.40.50.300">
    <property type="entry name" value="P-loop containing nucleotide triphosphate hydrolases"/>
    <property type="match status" value="1"/>
</dbReference>
<dbReference type="PANTHER" id="PTHR11259">
    <property type="entry name" value="RAS-RELATED GTP BINDING RAG/GTR YEAST"/>
    <property type="match status" value="1"/>
</dbReference>
<dbReference type="InterPro" id="IPR039397">
    <property type="entry name" value="RagA/B"/>
</dbReference>
<dbReference type="GO" id="GO:0005525">
    <property type="term" value="F:GTP binding"/>
    <property type="evidence" value="ECO:0007669"/>
    <property type="project" value="UniProtKB-KW"/>
</dbReference>
<comment type="subcellular location">
    <subcellularLocation>
        <location evidence="1">Cytoplasm</location>
    </subcellularLocation>
</comment>
<dbReference type="GO" id="GO:0005764">
    <property type="term" value="C:lysosome"/>
    <property type="evidence" value="ECO:0007669"/>
    <property type="project" value="TreeGrafter"/>
</dbReference>
<dbReference type="Proteomes" id="UP000187209">
    <property type="component" value="Unassembled WGS sequence"/>
</dbReference>
<organism evidence="6 7">
    <name type="scientific">Stentor coeruleus</name>
    <dbReference type="NCBI Taxonomy" id="5963"/>
    <lineage>
        <taxon>Eukaryota</taxon>
        <taxon>Sar</taxon>
        <taxon>Alveolata</taxon>
        <taxon>Ciliophora</taxon>
        <taxon>Postciliodesmatophora</taxon>
        <taxon>Heterotrichea</taxon>
        <taxon>Heterotrichida</taxon>
        <taxon>Stentoridae</taxon>
        <taxon>Stentor</taxon>
    </lineage>
</organism>
<dbReference type="FunFam" id="3.40.50.300:FF:000488">
    <property type="entry name" value="Small monomeric GTPase (Gtr1)"/>
    <property type="match status" value="1"/>
</dbReference>
<dbReference type="Pfam" id="PF04670">
    <property type="entry name" value="Gtr1_RagA"/>
    <property type="match status" value="1"/>
</dbReference>
<dbReference type="GO" id="GO:0010507">
    <property type="term" value="P:negative regulation of autophagy"/>
    <property type="evidence" value="ECO:0007669"/>
    <property type="project" value="TreeGrafter"/>
</dbReference>
<name>A0A1R2AYR5_9CILI</name>
<keyword evidence="3" id="KW-0963">Cytoplasm</keyword>
<comment type="caution">
    <text evidence="6">The sequence shown here is derived from an EMBL/GenBank/DDBJ whole genome shotgun (WGS) entry which is preliminary data.</text>
</comment>
<dbReference type="GO" id="GO:1990131">
    <property type="term" value="C:Gtr1-Gtr2 GTPase complex"/>
    <property type="evidence" value="ECO:0007669"/>
    <property type="project" value="TreeGrafter"/>
</dbReference>
<proteinExistence type="inferred from homology"/>
<protein>
    <recommendedName>
        <fullName evidence="8">Ras-related GTP-binding protein</fullName>
    </recommendedName>
</protein>
<evidence type="ECO:0000256" key="5">
    <source>
        <dbReference type="ARBA" id="ARBA00023134"/>
    </source>
</evidence>
<dbReference type="GO" id="GO:0003924">
    <property type="term" value="F:GTPase activity"/>
    <property type="evidence" value="ECO:0007669"/>
    <property type="project" value="TreeGrafter"/>
</dbReference>
<evidence type="ECO:0000256" key="4">
    <source>
        <dbReference type="ARBA" id="ARBA00022741"/>
    </source>
</evidence>
<dbReference type="InterPro" id="IPR027417">
    <property type="entry name" value="P-loop_NTPase"/>
</dbReference>
<keyword evidence="7" id="KW-1185">Reference proteome</keyword>
<evidence type="ECO:0008006" key="8">
    <source>
        <dbReference type="Google" id="ProtNLM"/>
    </source>
</evidence>
<reference evidence="6 7" key="1">
    <citation type="submission" date="2016-11" db="EMBL/GenBank/DDBJ databases">
        <title>The macronuclear genome of Stentor coeruleus: a giant cell with tiny introns.</title>
        <authorList>
            <person name="Slabodnick M."/>
            <person name="Ruby J.G."/>
            <person name="Reiff S.B."/>
            <person name="Swart E.C."/>
            <person name="Gosai S."/>
            <person name="Prabakaran S."/>
            <person name="Witkowska E."/>
            <person name="Larue G.E."/>
            <person name="Fisher S."/>
            <person name="Freeman R.M."/>
            <person name="Gunawardena J."/>
            <person name="Chu W."/>
            <person name="Stover N.A."/>
            <person name="Gregory B.D."/>
            <person name="Nowacki M."/>
            <person name="Derisi J."/>
            <person name="Roy S.W."/>
            <person name="Marshall W.F."/>
            <person name="Sood P."/>
        </authorList>
    </citation>
    <scope>NUCLEOTIDE SEQUENCE [LARGE SCALE GENOMIC DNA]</scope>
    <source>
        <strain evidence="6">WM001</strain>
    </source>
</reference>
<dbReference type="SUPFAM" id="SSF52540">
    <property type="entry name" value="P-loop containing nucleoside triphosphate hydrolases"/>
    <property type="match status" value="1"/>
</dbReference>
<dbReference type="CDD" id="cd11384">
    <property type="entry name" value="RagA_like"/>
    <property type="match status" value="1"/>
</dbReference>
<accession>A0A1R2AYR5</accession>
<dbReference type="AlphaFoldDB" id="A0A1R2AYR5"/>
<evidence type="ECO:0000256" key="2">
    <source>
        <dbReference type="ARBA" id="ARBA00007756"/>
    </source>
</evidence>
<sequence length="307" mass="35179">MEENDSNRKVLLMGKNGAGKTSMRSIIFANFLPKDTMRLGFTIAINESRIRFLGTLCLALWDCGGQDHFMQHYFESQRDTLFRSVQVLIYVFDIKSDDQRDMKYYKSCVEAIKEHSPTARIFVLIHKMDLIPLEKRSETYSKKEREVYQNSESLNVVCFGTSIWDETLYLAWSKIVNYMIPNSEMLSQSLKKFCVACEADEVVLFEKSTFLVISSYSAKEHRDTHRFEKISNIIKLFKLSCSKAAARFKSMTVANSNFCAFIDEFTSSTYIMLVSSDSSVQPALTQMNIGIAKKHFEGIVKASTVSQ</sequence>